<reference evidence="2 3" key="1">
    <citation type="submission" date="2017-09" db="EMBL/GenBank/DDBJ databases">
        <title>Depth-based differentiation of microbial function through sediment-hosted aquifers and enrichment of novel symbionts in the deep terrestrial subsurface.</title>
        <authorList>
            <person name="Probst A.J."/>
            <person name="Ladd B."/>
            <person name="Jarett J.K."/>
            <person name="Geller-Mcgrath D.E."/>
            <person name="Sieber C.M."/>
            <person name="Emerson J.B."/>
            <person name="Anantharaman K."/>
            <person name="Thomas B.C."/>
            <person name="Malmstrom R."/>
            <person name="Stieglmeier M."/>
            <person name="Klingl A."/>
            <person name="Woyke T."/>
            <person name="Ryan C.M."/>
            <person name="Banfield J.F."/>
        </authorList>
    </citation>
    <scope>NUCLEOTIDE SEQUENCE [LARGE SCALE GENOMIC DNA]</scope>
    <source>
        <strain evidence="2">CG11_big_fil_rev_8_21_14_0_20_36_20</strain>
    </source>
</reference>
<comment type="caution">
    <text evidence="2">The sequence shown here is derived from an EMBL/GenBank/DDBJ whole genome shotgun (WGS) entry which is preliminary data.</text>
</comment>
<dbReference type="AlphaFoldDB" id="A0A2H0ND92"/>
<feature type="transmembrane region" description="Helical" evidence="1">
    <location>
        <begin position="12"/>
        <end position="30"/>
    </location>
</feature>
<protein>
    <recommendedName>
        <fullName evidence="4">Type II secretion system protein GspG C-terminal domain-containing protein</fullName>
    </recommendedName>
</protein>
<keyword evidence="1" id="KW-0812">Transmembrane</keyword>
<evidence type="ECO:0000313" key="3">
    <source>
        <dbReference type="Proteomes" id="UP000230564"/>
    </source>
</evidence>
<accession>A0A2H0ND92</accession>
<evidence type="ECO:0008006" key="4">
    <source>
        <dbReference type="Google" id="ProtNLM"/>
    </source>
</evidence>
<name>A0A2H0ND92_9BACT</name>
<keyword evidence="1" id="KW-0472">Membrane</keyword>
<keyword evidence="1" id="KW-1133">Transmembrane helix</keyword>
<sequence length="142" mass="16155">MFNYSKKTKIISSAILIAIIIAIFIIVKIYNSQSKDLVLVSQVKILANSLEKYYDKFNAYPIVQKISGEDIKLISDQGLNQMGEVIYFAGNNFTWVRPIILISDGYNYRIDFSLDNSWPLWKLSGGGDCRLRTGLKMECVSK</sequence>
<gene>
    <name evidence="2" type="ORF">COV55_02020</name>
</gene>
<proteinExistence type="predicted"/>
<evidence type="ECO:0000313" key="2">
    <source>
        <dbReference type="EMBL" id="PIR06860.1"/>
    </source>
</evidence>
<dbReference type="EMBL" id="PCWQ01000008">
    <property type="protein sequence ID" value="PIR06860.1"/>
    <property type="molecule type" value="Genomic_DNA"/>
</dbReference>
<dbReference type="Proteomes" id="UP000230564">
    <property type="component" value="Unassembled WGS sequence"/>
</dbReference>
<organism evidence="2 3">
    <name type="scientific">Candidatus Komeilibacteria bacterium CG11_big_fil_rev_8_21_14_0_20_36_20</name>
    <dbReference type="NCBI Taxonomy" id="1974477"/>
    <lineage>
        <taxon>Bacteria</taxon>
        <taxon>Candidatus Komeiliibacteriota</taxon>
    </lineage>
</organism>
<evidence type="ECO:0000256" key="1">
    <source>
        <dbReference type="SAM" id="Phobius"/>
    </source>
</evidence>